<dbReference type="InterPro" id="IPR035906">
    <property type="entry name" value="MetI-like_sf"/>
</dbReference>
<evidence type="ECO:0000256" key="3">
    <source>
        <dbReference type="ARBA" id="ARBA00022475"/>
    </source>
</evidence>
<keyword evidence="2 7" id="KW-0813">Transport</keyword>
<dbReference type="GO" id="GO:0005886">
    <property type="term" value="C:plasma membrane"/>
    <property type="evidence" value="ECO:0007669"/>
    <property type="project" value="UniProtKB-SubCell"/>
</dbReference>
<keyword evidence="3" id="KW-1003">Cell membrane</keyword>
<feature type="transmembrane region" description="Helical" evidence="7">
    <location>
        <begin position="232"/>
        <end position="256"/>
    </location>
</feature>
<feature type="transmembrane region" description="Helical" evidence="7">
    <location>
        <begin position="138"/>
        <end position="159"/>
    </location>
</feature>
<feature type="compositionally biased region" description="Polar residues" evidence="8">
    <location>
        <begin position="1"/>
        <end position="15"/>
    </location>
</feature>
<proteinExistence type="inferred from homology"/>
<keyword evidence="11" id="KW-1185">Reference proteome</keyword>
<dbReference type="PANTHER" id="PTHR30193">
    <property type="entry name" value="ABC TRANSPORTER PERMEASE PROTEIN"/>
    <property type="match status" value="1"/>
</dbReference>
<evidence type="ECO:0000256" key="1">
    <source>
        <dbReference type="ARBA" id="ARBA00004651"/>
    </source>
</evidence>
<dbReference type="GeneID" id="92868946"/>
<dbReference type="SUPFAM" id="SSF160964">
    <property type="entry name" value="MalF N-terminal region-like"/>
    <property type="match status" value="1"/>
</dbReference>
<evidence type="ECO:0000313" key="11">
    <source>
        <dbReference type="Proteomes" id="UP000006138"/>
    </source>
</evidence>
<evidence type="ECO:0000256" key="2">
    <source>
        <dbReference type="ARBA" id="ARBA00022448"/>
    </source>
</evidence>
<sequence length="341" mass="37091">MTLSDGVSAVTSPSARTLAEKASPSAPAKVRAGARRAKRRRTVLFFMAPAFLGFLIFFGYPLIATVYYSFTRYDLINPPQFIGFDNYIRMFTTEPLVGTAAYNTLWLVVVLTVCRVVFSLGIASVISRLKSGVGLVRTLCYLPTLAPPAAATLAFVFVFNPEFGPVNRFLRLVGIDGGLWFNSPGMSKPALTLLALWGSGELMIIILAALLDVPTEQYEAAELDGAGPVRRFWHVTLPSISPVLLFGVVNSIIYALQFFTQAIVASSASAGTADVAGNSKLIGAPQNSTLTYPIWLYVQGFRYFNMGYAAAMAVLLFIVSSGFTWILVRQLRKSQHQEEGA</sequence>
<comment type="similarity">
    <text evidence="7">Belongs to the binding-protein-dependent transport system permease family.</text>
</comment>
<dbReference type="EMBL" id="CP002896">
    <property type="protein sequence ID" value="AEK39665.1"/>
    <property type="molecule type" value="Genomic_DNA"/>
</dbReference>
<dbReference type="RefSeq" id="WP_014466634.1">
    <property type="nucleotide sequence ID" value="NC_017186.1"/>
</dbReference>
<reference evidence="10 11" key="1">
    <citation type="journal article" date="2011" name="J. Bacteriol.">
        <title>Whole genome sequence of the rifamycin B-producing strain Amycolatopsis mediterranei S699.</title>
        <authorList>
            <person name="Verma M."/>
            <person name="Kaur J."/>
            <person name="Kumar M."/>
            <person name="Kumari K."/>
            <person name="Saxena A."/>
            <person name="Anand S."/>
            <person name="Nigam A."/>
            <person name="Ravi V."/>
            <person name="Raghuvanshi S."/>
            <person name="Khurana P."/>
            <person name="Tyagi A.K."/>
            <person name="Khurana J.P."/>
            <person name="Lal R."/>
        </authorList>
    </citation>
    <scope>NUCLEOTIDE SEQUENCE [LARGE SCALE GENOMIC DNA]</scope>
    <source>
        <strain evidence="10 11">S699</strain>
    </source>
</reference>
<dbReference type="Gene3D" id="1.10.3720.10">
    <property type="entry name" value="MetI-like"/>
    <property type="match status" value="1"/>
</dbReference>
<feature type="domain" description="ABC transmembrane type-1" evidence="9">
    <location>
        <begin position="101"/>
        <end position="327"/>
    </location>
</feature>
<feature type="transmembrane region" description="Helical" evidence="7">
    <location>
        <begin position="306"/>
        <end position="328"/>
    </location>
</feature>
<evidence type="ECO:0000256" key="5">
    <source>
        <dbReference type="ARBA" id="ARBA00022989"/>
    </source>
</evidence>
<feature type="transmembrane region" description="Helical" evidence="7">
    <location>
        <begin position="105"/>
        <end position="126"/>
    </location>
</feature>
<dbReference type="PROSITE" id="PS50928">
    <property type="entry name" value="ABC_TM1"/>
    <property type="match status" value="1"/>
</dbReference>
<keyword evidence="4 7" id="KW-0812">Transmembrane</keyword>
<protein>
    <submittedName>
        <fullName evidence="10">Sugar ABC transporter permease</fullName>
    </submittedName>
</protein>
<dbReference type="InterPro" id="IPR051393">
    <property type="entry name" value="ABC_transporter_permease"/>
</dbReference>
<dbReference type="KEGG" id="amn:RAM_05865"/>
<accession>A0A9R0NS68</accession>
<evidence type="ECO:0000259" key="9">
    <source>
        <dbReference type="PROSITE" id="PS50928"/>
    </source>
</evidence>
<feature type="transmembrane region" description="Helical" evidence="7">
    <location>
        <begin position="190"/>
        <end position="211"/>
    </location>
</feature>
<keyword evidence="5 7" id="KW-1133">Transmembrane helix</keyword>
<evidence type="ECO:0000256" key="7">
    <source>
        <dbReference type="RuleBase" id="RU363032"/>
    </source>
</evidence>
<dbReference type="GO" id="GO:0055085">
    <property type="term" value="P:transmembrane transport"/>
    <property type="evidence" value="ECO:0007669"/>
    <property type="project" value="InterPro"/>
</dbReference>
<dbReference type="AlphaFoldDB" id="A0A9R0NS68"/>
<keyword evidence="6 7" id="KW-0472">Membrane</keyword>
<comment type="subcellular location">
    <subcellularLocation>
        <location evidence="1 7">Cell membrane</location>
        <topology evidence="1 7">Multi-pass membrane protein</topology>
    </subcellularLocation>
</comment>
<evidence type="ECO:0000256" key="4">
    <source>
        <dbReference type="ARBA" id="ARBA00022692"/>
    </source>
</evidence>
<feature type="region of interest" description="Disordered" evidence="8">
    <location>
        <begin position="1"/>
        <end position="33"/>
    </location>
</feature>
<dbReference type="InterPro" id="IPR000515">
    <property type="entry name" value="MetI-like"/>
</dbReference>
<evidence type="ECO:0000256" key="6">
    <source>
        <dbReference type="ARBA" id="ARBA00023136"/>
    </source>
</evidence>
<evidence type="ECO:0000313" key="10">
    <source>
        <dbReference type="EMBL" id="AEK39665.1"/>
    </source>
</evidence>
<dbReference type="CDD" id="cd06261">
    <property type="entry name" value="TM_PBP2"/>
    <property type="match status" value="1"/>
</dbReference>
<name>A0A9R0NS68_AMYMS</name>
<dbReference type="PANTHER" id="PTHR30193:SF1">
    <property type="entry name" value="ABC TRANSPORTER PERMEASE PROTEIN YESP-RELATED"/>
    <property type="match status" value="1"/>
</dbReference>
<evidence type="ECO:0000256" key="8">
    <source>
        <dbReference type="SAM" id="MobiDB-lite"/>
    </source>
</evidence>
<feature type="transmembrane region" description="Helical" evidence="7">
    <location>
        <begin position="43"/>
        <end position="70"/>
    </location>
</feature>
<dbReference type="SUPFAM" id="SSF161098">
    <property type="entry name" value="MetI-like"/>
    <property type="match status" value="1"/>
</dbReference>
<gene>
    <name evidence="10" type="ordered locus">RAM_05865</name>
</gene>
<dbReference type="Pfam" id="PF00528">
    <property type="entry name" value="BPD_transp_1"/>
    <property type="match status" value="1"/>
</dbReference>
<organism evidence="10 11">
    <name type="scientific">Amycolatopsis mediterranei (strain S699)</name>
    <name type="common">Nocardia mediterranei</name>
    <dbReference type="NCBI Taxonomy" id="713604"/>
    <lineage>
        <taxon>Bacteria</taxon>
        <taxon>Bacillati</taxon>
        <taxon>Actinomycetota</taxon>
        <taxon>Actinomycetes</taxon>
        <taxon>Pseudonocardiales</taxon>
        <taxon>Pseudonocardiaceae</taxon>
        <taxon>Amycolatopsis</taxon>
    </lineage>
</organism>
<dbReference type="Proteomes" id="UP000006138">
    <property type="component" value="Chromosome"/>
</dbReference>